<dbReference type="RefSeq" id="WP_062106767.1">
    <property type="nucleotide sequence ID" value="NZ_LHZR01000094.1"/>
</dbReference>
<dbReference type="PATRIC" id="fig|318683.6.peg.1916"/>
<dbReference type="PROSITE" id="PS51257">
    <property type="entry name" value="PROKAR_LIPOPROTEIN"/>
    <property type="match status" value="1"/>
</dbReference>
<comment type="caution">
    <text evidence="7">The sequence shown here is derived from an EMBL/GenBank/DDBJ whole genome shotgun (WGS) entry which is preliminary data.</text>
</comment>
<name>A0A149TLG7_9PROT</name>
<feature type="region of interest" description="Disordered" evidence="5">
    <location>
        <begin position="220"/>
        <end position="262"/>
    </location>
</feature>
<evidence type="ECO:0000256" key="2">
    <source>
        <dbReference type="ARBA" id="ARBA00022729"/>
    </source>
</evidence>
<dbReference type="AlphaFoldDB" id="A0A149TLG7"/>
<dbReference type="InterPro" id="IPR004846">
    <property type="entry name" value="T2SS/T3SS_dom"/>
</dbReference>
<evidence type="ECO:0000256" key="3">
    <source>
        <dbReference type="ARBA" id="ARBA00023136"/>
    </source>
</evidence>
<feature type="region of interest" description="Disordered" evidence="5">
    <location>
        <begin position="107"/>
        <end position="128"/>
    </location>
</feature>
<evidence type="ECO:0000256" key="1">
    <source>
        <dbReference type="ARBA" id="ARBA00004370"/>
    </source>
</evidence>
<comment type="subcellular location">
    <subcellularLocation>
        <location evidence="1">Membrane</location>
    </subcellularLocation>
</comment>
<sequence>MKLRTTFLATLAAGTLLSGCQDFQDAQHREADVMNTAERQHVPNIPVISESDKPWLLGDAIKDVDPIPDLLKHPAAITIARPTSLRDAAILASRLTSVPVRIMPDAEDADDGSEIGTATPQSVSFNGTNLPPPPVMSAMSDALGNKGKSARQSWNGSGDWLKYDGTREGVFQALATRFGVWQRFVDGHVEFYRTLTKTFTVPAFAGDTQANTSIIAYTGGGSGSSGSSSGSSGGGGASTGSGSSSGQSSGQSSGIASVSSTSKTNRWKTIEHTAQIVSGGASVVADEGLGTLSATGTPDQIARVDDWMKNLNDGLMKQVAVEVHVYTVKVSHESNYGWSPQLALKNYGKAFGMAAMPAAIPALQSADTPFSFGASILDTATGATGQFSGTKFVVQALQQIGNVTEQYDRGVVTTNGVTAPFQNGINTTYLANTTTTLATNAGSANSLSPGVIMSGFMGSVTPKIVDNRILLRVNFLLQTLLSIQTITSNGSSLQAPKSSNTSLDDTVALQNGSTLVLSGYVDDATSRTRNGVGSALNWVTGGGGDAQVSKTHVVVTVEARTL</sequence>
<keyword evidence="2" id="KW-0732">Signal</keyword>
<evidence type="ECO:0000256" key="5">
    <source>
        <dbReference type="SAM" id="MobiDB-lite"/>
    </source>
</evidence>
<dbReference type="InterPro" id="IPR050810">
    <property type="entry name" value="Bact_Secretion_Sys_Channel"/>
</dbReference>
<dbReference type="EMBL" id="LHZR01000094">
    <property type="protein sequence ID" value="KXV49530.1"/>
    <property type="molecule type" value="Genomic_DNA"/>
</dbReference>
<comment type="similarity">
    <text evidence="4">Belongs to the bacterial secretin family.</text>
</comment>
<protein>
    <submittedName>
        <fullName evidence="7">Pilus assembly protein PilN</fullName>
    </submittedName>
</protein>
<gene>
    <name evidence="7" type="ORF">AD945_04195</name>
</gene>
<accession>A0A149TLG7</accession>
<evidence type="ECO:0000259" key="6">
    <source>
        <dbReference type="Pfam" id="PF00263"/>
    </source>
</evidence>
<evidence type="ECO:0000313" key="7">
    <source>
        <dbReference type="EMBL" id="KXV49530.1"/>
    </source>
</evidence>
<dbReference type="OrthoDB" id="7215802at2"/>
<dbReference type="PANTHER" id="PTHR30332">
    <property type="entry name" value="PROBABLE GENERAL SECRETION PATHWAY PROTEIN D"/>
    <property type="match status" value="1"/>
</dbReference>
<dbReference type="Proteomes" id="UP000075636">
    <property type="component" value="Unassembled WGS sequence"/>
</dbReference>
<proteinExistence type="inferred from homology"/>
<reference evidence="7 8" key="1">
    <citation type="submission" date="2015-06" db="EMBL/GenBank/DDBJ databases">
        <title>Improved classification and identification of acetic acid bacteria using matrix-assisted laser desorption/ionization time-of-flight mass spectrometry; Gluconobacter nephelii and Gluconobacter uchimurae are later heterotypic synonyms of Gluconobacter japonicus and Gluconobacter oxydans, respectively.</title>
        <authorList>
            <person name="Li L."/>
            <person name="Cleenwerck I."/>
            <person name="De Vuyst L."/>
            <person name="Vandamme P."/>
        </authorList>
    </citation>
    <scope>NUCLEOTIDE SEQUENCE [LARGE SCALE GENOMIC DNA]</scope>
    <source>
        <strain evidence="7 8">LMG 1768</strain>
    </source>
</reference>
<organism evidence="7 8">
    <name type="scientific">Gluconobacter albidus</name>
    <dbReference type="NCBI Taxonomy" id="318683"/>
    <lineage>
        <taxon>Bacteria</taxon>
        <taxon>Pseudomonadati</taxon>
        <taxon>Pseudomonadota</taxon>
        <taxon>Alphaproteobacteria</taxon>
        <taxon>Acetobacterales</taxon>
        <taxon>Acetobacteraceae</taxon>
        <taxon>Gluconobacter</taxon>
    </lineage>
</organism>
<dbReference type="GO" id="GO:0009306">
    <property type="term" value="P:protein secretion"/>
    <property type="evidence" value="ECO:0007669"/>
    <property type="project" value="InterPro"/>
</dbReference>
<keyword evidence="3" id="KW-0472">Membrane</keyword>
<feature type="domain" description="Type II/III secretion system secretin-like" evidence="6">
    <location>
        <begin position="396"/>
        <end position="532"/>
    </location>
</feature>
<feature type="compositionally biased region" description="Low complexity" evidence="5">
    <location>
        <begin position="240"/>
        <end position="262"/>
    </location>
</feature>
<dbReference type="PANTHER" id="PTHR30332:SF24">
    <property type="entry name" value="SECRETIN GSPD-RELATED"/>
    <property type="match status" value="1"/>
</dbReference>
<evidence type="ECO:0000256" key="4">
    <source>
        <dbReference type="RuleBase" id="RU004003"/>
    </source>
</evidence>
<dbReference type="Pfam" id="PF00263">
    <property type="entry name" value="Secretin"/>
    <property type="match status" value="1"/>
</dbReference>
<feature type="compositionally biased region" description="Polar residues" evidence="5">
    <location>
        <begin position="116"/>
        <end position="128"/>
    </location>
</feature>
<dbReference type="GO" id="GO:0016020">
    <property type="term" value="C:membrane"/>
    <property type="evidence" value="ECO:0007669"/>
    <property type="project" value="UniProtKB-SubCell"/>
</dbReference>
<evidence type="ECO:0000313" key="8">
    <source>
        <dbReference type="Proteomes" id="UP000075636"/>
    </source>
</evidence>